<dbReference type="PANTHER" id="PTHR43585:SF2">
    <property type="entry name" value="ATP-GRASP ENZYME FSQD"/>
    <property type="match status" value="1"/>
</dbReference>
<keyword evidence="7" id="KW-1185">Reference proteome</keyword>
<keyword evidence="1" id="KW-0436">Ligase</keyword>
<dbReference type="InterPro" id="IPR041472">
    <property type="entry name" value="BL00235/CARNS1_N"/>
</dbReference>
<organism evidence="6 7">
    <name type="scientific">Haloactinopolyspora alba</name>
    <dbReference type="NCBI Taxonomy" id="648780"/>
    <lineage>
        <taxon>Bacteria</taxon>
        <taxon>Bacillati</taxon>
        <taxon>Actinomycetota</taxon>
        <taxon>Actinomycetes</taxon>
        <taxon>Jiangellales</taxon>
        <taxon>Jiangellaceae</taxon>
        <taxon>Haloactinopolyspora</taxon>
    </lineage>
</organism>
<proteinExistence type="predicted"/>
<accession>A0A2P8DWF0</accession>
<evidence type="ECO:0000259" key="5">
    <source>
        <dbReference type="PROSITE" id="PS50975"/>
    </source>
</evidence>
<dbReference type="SUPFAM" id="SSF56059">
    <property type="entry name" value="Glutathione synthetase ATP-binding domain-like"/>
    <property type="match status" value="1"/>
</dbReference>
<keyword evidence="3 4" id="KW-0067">ATP-binding</keyword>
<name>A0A2P8DWF0_9ACTN</name>
<feature type="domain" description="ATP-grasp" evidence="5">
    <location>
        <begin position="122"/>
        <end position="321"/>
    </location>
</feature>
<keyword evidence="2 4" id="KW-0547">Nucleotide-binding</keyword>
<dbReference type="RefSeq" id="WP_106538410.1">
    <property type="nucleotide sequence ID" value="NZ_PYGE01000013.1"/>
</dbReference>
<dbReference type="PANTHER" id="PTHR43585">
    <property type="entry name" value="FUMIPYRROLE BIOSYNTHESIS PROTEIN C"/>
    <property type="match status" value="1"/>
</dbReference>
<dbReference type="EMBL" id="PYGE01000013">
    <property type="protein sequence ID" value="PSL01546.1"/>
    <property type="molecule type" value="Genomic_DNA"/>
</dbReference>
<dbReference type="Gene3D" id="3.40.50.20">
    <property type="match status" value="1"/>
</dbReference>
<dbReference type="PROSITE" id="PS50975">
    <property type="entry name" value="ATP_GRASP"/>
    <property type="match status" value="1"/>
</dbReference>
<sequence length="431" mass="44935">MATLLMIESWLHSTGLSLPPLIRESGHRYVLFTRDPSLYPDLPDGSAHPVVRDADEVVVVETNGRPDLAAAATALAARRTVDGVLSTCDYYLEAVAHAASTLGLPGVDAEVVRRAARKDEVRASTARAGLATPAYRTAASWEAARLAAAELGYPLVAKPVDLNSGTSVRLVTDEAALKDAFWEVSGVERNTRGQRLARLLLMEQPLDGPEVSVEAVTRDGETTVIGITAKAVDGARAFVETGHRFPAALAPDTGAAVETHVRAALRAIGYTHGLSHTEVRLTGQGPRIVEINPRQAGGYIFDLVRLVTGTHPLEVLIDLALGRAPTVGTVRAPVAAGADAAAVAFVVSPSAGTVTRVDGTDRLAADPAVHRWETATPVRAGRPVDNNSRLGHVVTTGASGSDAGARAGAAVGSLRLRMDDGTTLAPFGHGG</sequence>
<comment type="caution">
    <text evidence="6">The sequence shown here is derived from an EMBL/GenBank/DDBJ whole genome shotgun (WGS) entry which is preliminary data.</text>
</comment>
<dbReference type="OrthoDB" id="24041at2"/>
<dbReference type="GO" id="GO:0016874">
    <property type="term" value="F:ligase activity"/>
    <property type="evidence" value="ECO:0007669"/>
    <property type="project" value="UniProtKB-KW"/>
</dbReference>
<protein>
    <submittedName>
        <fullName evidence="6">Argininosuccinate lyase</fullName>
    </submittedName>
</protein>
<dbReference type="AlphaFoldDB" id="A0A2P8DWF0"/>
<dbReference type="Gene3D" id="3.30.470.20">
    <property type="entry name" value="ATP-grasp fold, B domain"/>
    <property type="match status" value="1"/>
</dbReference>
<reference evidence="6 7" key="1">
    <citation type="submission" date="2018-03" db="EMBL/GenBank/DDBJ databases">
        <title>Genomic Encyclopedia of Archaeal and Bacterial Type Strains, Phase II (KMG-II): from individual species to whole genera.</title>
        <authorList>
            <person name="Goeker M."/>
        </authorList>
    </citation>
    <scope>NUCLEOTIDE SEQUENCE [LARGE SCALE GENOMIC DNA]</scope>
    <source>
        <strain evidence="6 7">DSM 45211</strain>
    </source>
</reference>
<gene>
    <name evidence="6" type="ORF">CLV30_11334</name>
</gene>
<dbReference type="Pfam" id="PF18603">
    <property type="entry name" value="LAL_C2"/>
    <property type="match status" value="1"/>
</dbReference>
<dbReference type="GO" id="GO:0005524">
    <property type="term" value="F:ATP binding"/>
    <property type="evidence" value="ECO:0007669"/>
    <property type="project" value="UniProtKB-UniRule"/>
</dbReference>
<evidence type="ECO:0000256" key="2">
    <source>
        <dbReference type="ARBA" id="ARBA00022741"/>
    </source>
</evidence>
<dbReference type="Pfam" id="PF18130">
    <property type="entry name" value="ATPgrasp_N"/>
    <property type="match status" value="1"/>
</dbReference>
<dbReference type="InterPro" id="IPR011761">
    <property type="entry name" value="ATP-grasp"/>
</dbReference>
<evidence type="ECO:0000256" key="4">
    <source>
        <dbReference type="PROSITE-ProRule" id="PRU00409"/>
    </source>
</evidence>
<dbReference type="Proteomes" id="UP000243528">
    <property type="component" value="Unassembled WGS sequence"/>
</dbReference>
<evidence type="ECO:0000256" key="3">
    <source>
        <dbReference type="ARBA" id="ARBA00022840"/>
    </source>
</evidence>
<evidence type="ECO:0000313" key="6">
    <source>
        <dbReference type="EMBL" id="PSL01546.1"/>
    </source>
</evidence>
<dbReference type="Pfam" id="PF13535">
    <property type="entry name" value="ATP-grasp_4"/>
    <property type="match status" value="1"/>
</dbReference>
<dbReference type="GO" id="GO:0016829">
    <property type="term" value="F:lyase activity"/>
    <property type="evidence" value="ECO:0007669"/>
    <property type="project" value="UniProtKB-KW"/>
</dbReference>
<evidence type="ECO:0000313" key="7">
    <source>
        <dbReference type="Proteomes" id="UP000243528"/>
    </source>
</evidence>
<dbReference type="InterPro" id="IPR052032">
    <property type="entry name" value="ATP-dep_AA_Ligase"/>
</dbReference>
<keyword evidence="6" id="KW-0456">Lyase</keyword>
<dbReference type="GO" id="GO:0046872">
    <property type="term" value="F:metal ion binding"/>
    <property type="evidence" value="ECO:0007669"/>
    <property type="project" value="InterPro"/>
</dbReference>
<evidence type="ECO:0000256" key="1">
    <source>
        <dbReference type="ARBA" id="ARBA00022598"/>
    </source>
</evidence>
<dbReference type="InterPro" id="IPR040570">
    <property type="entry name" value="LAL_C2"/>
</dbReference>